<sequence>MEAEDQTVQEKNDQIIQQEKYILVKNNEEKYQRCCSIYYNALSDKIGARLPDLGYDGHCVDHWLEINFSYPEYMEFTRKMRFLEFSNVTEVELHIGKMRNKHILNFIDFSFPNKTNELYIYLSLKIKLDRAIYFNSLVRISSKVIERVEFNNFFLSLRQLKRLVAAYRHVKEFSANYCVLFIPTIPDFSNALKNCQIQEIDLCNSGGYCYSNWEKHSEEFINLIQGFGTSSDLRLSLRKVDIGGCGIKHKEAQKIFAYNQLEGVEIIGGS</sequence>
<accession>A0AAD2D2G5</accession>
<reference evidence="1" key="1">
    <citation type="submission" date="2023-07" db="EMBL/GenBank/DDBJ databases">
        <authorList>
            <consortium name="AG Swart"/>
            <person name="Singh M."/>
            <person name="Singh A."/>
            <person name="Seah K."/>
            <person name="Emmerich C."/>
        </authorList>
    </citation>
    <scope>NUCLEOTIDE SEQUENCE</scope>
    <source>
        <strain evidence="1">DP1</strain>
    </source>
</reference>
<proteinExistence type="predicted"/>
<dbReference type="Proteomes" id="UP001295684">
    <property type="component" value="Unassembled WGS sequence"/>
</dbReference>
<organism evidence="1 2">
    <name type="scientific">Euplotes crassus</name>
    <dbReference type="NCBI Taxonomy" id="5936"/>
    <lineage>
        <taxon>Eukaryota</taxon>
        <taxon>Sar</taxon>
        <taxon>Alveolata</taxon>
        <taxon>Ciliophora</taxon>
        <taxon>Intramacronucleata</taxon>
        <taxon>Spirotrichea</taxon>
        <taxon>Hypotrichia</taxon>
        <taxon>Euplotida</taxon>
        <taxon>Euplotidae</taxon>
        <taxon>Moneuplotes</taxon>
    </lineage>
</organism>
<dbReference type="AlphaFoldDB" id="A0AAD2D2G5"/>
<protein>
    <submittedName>
        <fullName evidence="1">Uncharacterized protein</fullName>
    </submittedName>
</protein>
<evidence type="ECO:0000313" key="1">
    <source>
        <dbReference type="EMBL" id="CAI2378469.1"/>
    </source>
</evidence>
<evidence type="ECO:0000313" key="2">
    <source>
        <dbReference type="Proteomes" id="UP001295684"/>
    </source>
</evidence>
<comment type="caution">
    <text evidence="1">The sequence shown here is derived from an EMBL/GenBank/DDBJ whole genome shotgun (WGS) entry which is preliminary data.</text>
</comment>
<name>A0AAD2D2G5_EUPCR</name>
<dbReference type="EMBL" id="CAMPGE010020198">
    <property type="protein sequence ID" value="CAI2378469.1"/>
    <property type="molecule type" value="Genomic_DNA"/>
</dbReference>
<gene>
    <name evidence="1" type="ORF">ECRASSUSDP1_LOCUS19866</name>
</gene>
<keyword evidence="2" id="KW-1185">Reference proteome</keyword>